<dbReference type="PANTHER" id="PTHR43857:SF1">
    <property type="entry name" value="YJGH FAMILY PROTEIN"/>
    <property type="match status" value="1"/>
</dbReference>
<proteinExistence type="predicted"/>
<organism evidence="1 2">
    <name type="scientific">Burkholderia lata (strain ATCC 17760 / DSM 23089 / LMG 22485 / NCIMB 9086 / R18194 / 383)</name>
    <dbReference type="NCBI Taxonomy" id="482957"/>
    <lineage>
        <taxon>Bacteria</taxon>
        <taxon>Pseudomonadati</taxon>
        <taxon>Pseudomonadota</taxon>
        <taxon>Betaproteobacteria</taxon>
        <taxon>Burkholderiales</taxon>
        <taxon>Burkholderiaceae</taxon>
        <taxon>Burkholderia</taxon>
        <taxon>Burkholderia cepacia complex</taxon>
    </lineage>
</organism>
<dbReference type="CDD" id="cd06154">
    <property type="entry name" value="YjgF_YER057c_UK114_like_6"/>
    <property type="match status" value="1"/>
</dbReference>
<sequence>MILNLTGGIFKMRKRIGTGSPWEPKVGYSRAVVVDNTIYISGTAGKGADVYAQTRDALATIDRVLADSGFALSDVVQSRLVVADFDNWEAAARAHGEIYGDIRPAFSLVHALPFVDPEILVEVEAIAVRTAA</sequence>
<dbReference type="InterPro" id="IPR035959">
    <property type="entry name" value="RutC-like_sf"/>
</dbReference>
<dbReference type="AlphaFoldDB" id="A0A6P2TYU2"/>
<gene>
    <name evidence="1" type="ORF">BLA18109_01739</name>
</gene>
<dbReference type="SUPFAM" id="SSF55298">
    <property type="entry name" value="YjgF-like"/>
    <property type="match status" value="1"/>
</dbReference>
<evidence type="ECO:0000313" key="1">
    <source>
        <dbReference type="EMBL" id="VWC62131.1"/>
    </source>
</evidence>
<dbReference type="Pfam" id="PF01042">
    <property type="entry name" value="Ribonuc_L-PSP"/>
    <property type="match status" value="1"/>
</dbReference>
<protein>
    <submittedName>
        <fullName evidence="1">Endoribonuclease L-PSP</fullName>
    </submittedName>
</protein>
<dbReference type="EMBL" id="CABVQH010000004">
    <property type="protein sequence ID" value="VWC62131.1"/>
    <property type="molecule type" value="Genomic_DNA"/>
</dbReference>
<reference evidence="1 2" key="1">
    <citation type="submission" date="2019-09" db="EMBL/GenBank/DDBJ databases">
        <authorList>
            <person name="Depoorter E."/>
        </authorList>
    </citation>
    <scope>NUCLEOTIDE SEQUENCE [LARGE SCALE GENOMIC DNA]</scope>
    <source>
        <strain evidence="1">R-18109</strain>
    </source>
</reference>
<accession>A0A6P2TYU2</accession>
<dbReference type="InterPro" id="IPR006175">
    <property type="entry name" value="YjgF/YER057c/UK114"/>
</dbReference>
<dbReference type="PANTHER" id="PTHR43857">
    <property type="entry name" value="BLR7761 PROTEIN"/>
    <property type="match status" value="1"/>
</dbReference>
<dbReference type="Gene3D" id="3.30.1330.40">
    <property type="entry name" value="RutC-like"/>
    <property type="match status" value="1"/>
</dbReference>
<name>A0A6P2TYU2_BURL3</name>
<evidence type="ECO:0000313" key="2">
    <source>
        <dbReference type="Proteomes" id="UP000494260"/>
    </source>
</evidence>
<dbReference type="Proteomes" id="UP000494260">
    <property type="component" value="Unassembled WGS sequence"/>
</dbReference>